<feature type="compositionally biased region" description="Pro residues" evidence="1">
    <location>
        <begin position="182"/>
        <end position="237"/>
    </location>
</feature>
<feature type="region of interest" description="Disordered" evidence="1">
    <location>
        <begin position="279"/>
        <end position="308"/>
    </location>
</feature>
<protein>
    <submittedName>
        <fullName evidence="2">Uncharacterized protein</fullName>
    </submittedName>
</protein>
<evidence type="ECO:0000256" key="1">
    <source>
        <dbReference type="SAM" id="MobiDB-lite"/>
    </source>
</evidence>
<dbReference type="AlphaFoldDB" id="A0A7S0IQ77"/>
<feature type="compositionally biased region" description="Pro residues" evidence="1">
    <location>
        <begin position="280"/>
        <end position="308"/>
    </location>
</feature>
<reference evidence="2" key="1">
    <citation type="submission" date="2021-01" db="EMBL/GenBank/DDBJ databases">
        <authorList>
            <person name="Corre E."/>
            <person name="Pelletier E."/>
            <person name="Niang G."/>
            <person name="Scheremetjew M."/>
            <person name="Finn R."/>
            <person name="Kale V."/>
            <person name="Holt S."/>
            <person name="Cochrane G."/>
            <person name="Meng A."/>
            <person name="Brown T."/>
            <person name="Cohen L."/>
        </authorList>
    </citation>
    <scope>NUCLEOTIDE SEQUENCE</scope>
    <source>
        <strain evidence="2">RCC1130</strain>
    </source>
</reference>
<accession>A0A7S0IQ77</accession>
<proteinExistence type="predicted"/>
<gene>
    <name evidence="2" type="ORF">CLEP1334_LOCUS3531</name>
</gene>
<feature type="region of interest" description="Disordered" evidence="1">
    <location>
        <begin position="1"/>
        <end position="31"/>
    </location>
</feature>
<organism evidence="2">
    <name type="scientific">Calcidiscus leptoporus</name>
    <dbReference type="NCBI Taxonomy" id="127549"/>
    <lineage>
        <taxon>Eukaryota</taxon>
        <taxon>Haptista</taxon>
        <taxon>Haptophyta</taxon>
        <taxon>Prymnesiophyceae</taxon>
        <taxon>Coccolithales</taxon>
        <taxon>Calcidiscaceae</taxon>
        <taxon>Calcidiscus</taxon>
    </lineage>
</organism>
<evidence type="ECO:0000313" key="2">
    <source>
        <dbReference type="EMBL" id="CAD8528304.1"/>
    </source>
</evidence>
<sequence>MSPPLPPSPPIPPPSSPPAPPSPPAPQPSSPPPCSGSCTFAFDGCLGGGSLGFVVRKIHMSVDATSRSVTASFEVSSKRSSACTSYCPGCVAIGLVGLVHANGESVYKKNEALYCAGGFVNAAAALVQKTFTFTDLPEHGDYLLGFGHALDYCNTVESRLANTVPWVGFADIRINFAATPSPLTPPQPSPPPPLLPPPPPLAPPSPPQPSPPPPLPPPPSPPPPPPSPLPHSPPPPNYLTESEAAQAFISRAEYNHTTTTMQREITQLQRLVQLLRDLLSPPPPPLPLPPLSPPPSPLPPKPRAPNPIPAGGVQVVHGKSGQQLACLMPGRDEETTRVGEQAIAAQCCSKKGAGAAKCRRVVNDECVGGAASATVPPIPFTYSDTAAACARLSTPDDPLELCDQSCGGKGCFYNFWPVYTQIPCTVGSGNVPALG</sequence>
<name>A0A7S0IQ77_9EUKA</name>
<dbReference type="EMBL" id="HBER01007141">
    <property type="protein sequence ID" value="CAD8528304.1"/>
    <property type="molecule type" value="Transcribed_RNA"/>
</dbReference>
<feature type="region of interest" description="Disordered" evidence="1">
    <location>
        <begin position="180"/>
        <end position="239"/>
    </location>
</feature>